<evidence type="ECO:0000313" key="10">
    <source>
        <dbReference type="EMBL" id="PWE18042.1"/>
    </source>
</evidence>
<dbReference type="PROSITE" id="PS50059">
    <property type="entry name" value="FKBP_PPIASE"/>
    <property type="match status" value="1"/>
</dbReference>
<evidence type="ECO:0000256" key="5">
    <source>
        <dbReference type="PROSITE-ProRule" id="PRU00277"/>
    </source>
</evidence>
<feature type="compositionally biased region" description="Acidic residues" evidence="7">
    <location>
        <begin position="25"/>
        <end position="47"/>
    </location>
</feature>
<name>A0A2U2BVL2_9PROT</name>
<feature type="region of interest" description="Disordered" evidence="7">
    <location>
        <begin position="230"/>
        <end position="251"/>
    </location>
</feature>
<evidence type="ECO:0000256" key="8">
    <source>
        <dbReference type="SAM" id="SignalP"/>
    </source>
</evidence>
<keyword evidence="4 5" id="KW-0413">Isomerase</keyword>
<accession>A0A2U2BVL2</accession>
<dbReference type="PROSITE" id="PS51257">
    <property type="entry name" value="PROKAR_LIPOPROTEIN"/>
    <property type="match status" value="1"/>
</dbReference>
<keyword evidence="3 5" id="KW-0697">Rotamase</keyword>
<dbReference type="EMBL" id="QEXV01000001">
    <property type="protein sequence ID" value="PWE18042.1"/>
    <property type="molecule type" value="Genomic_DNA"/>
</dbReference>
<dbReference type="PANTHER" id="PTHR43811:SF57">
    <property type="entry name" value="FKBP-TYPE PEPTIDYL-PROLYL CIS-TRANS ISOMERASE FKPA-RELATED"/>
    <property type="match status" value="1"/>
</dbReference>
<evidence type="ECO:0000313" key="11">
    <source>
        <dbReference type="Proteomes" id="UP000245168"/>
    </source>
</evidence>
<organism evidence="10 11">
    <name type="scientific">Marinicauda salina</name>
    <dbReference type="NCBI Taxonomy" id="2135793"/>
    <lineage>
        <taxon>Bacteria</taxon>
        <taxon>Pseudomonadati</taxon>
        <taxon>Pseudomonadota</taxon>
        <taxon>Alphaproteobacteria</taxon>
        <taxon>Maricaulales</taxon>
        <taxon>Maricaulaceae</taxon>
        <taxon>Marinicauda</taxon>
    </lineage>
</organism>
<dbReference type="PANTHER" id="PTHR43811">
    <property type="entry name" value="FKBP-TYPE PEPTIDYL-PROLYL CIS-TRANS ISOMERASE FKPA"/>
    <property type="match status" value="1"/>
</dbReference>
<protein>
    <recommendedName>
        <fullName evidence="6">Peptidyl-prolyl cis-trans isomerase</fullName>
        <ecNumber evidence="6">5.2.1.8</ecNumber>
    </recommendedName>
</protein>
<dbReference type="EC" id="5.2.1.8" evidence="6"/>
<comment type="similarity">
    <text evidence="2 6">Belongs to the FKBP-type PPIase family.</text>
</comment>
<evidence type="ECO:0000256" key="4">
    <source>
        <dbReference type="ARBA" id="ARBA00023235"/>
    </source>
</evidence>
<keyword evidence="11" id="KW-1185">Reference proteome</keyword>
<keyword evidence="8" id="KW-0732">Signal</keyword>
<sequence>MRLLISTVSAPAIALALAACGGPSEEAEPETAEPETAEAAPESEESAPAEPAPEPSTGPAEADLAVVAEARDCVAPEGESMDAFAPPEREDGENERAYNLRVAEAFMAGNVERSCVFALDSGLQFRIVEAAGEDAASPEYGDLVTVNYEGRLVDGTVFDSSYERGQPATFPSDRLIQGWVQALPLMRVGEEWTLYVPPELAYGVQGTPGGPIGPNQALIFRLELLGLPSATAAPAEPEPEETEGERGERGD</sequence>
<dbReference type="InterPro" id="IPR001179">
    <property type="entry name" value="PPIase_FKBP_dom"/>
</dbReference>
<feature type="domain" description="PPIase FKBP-type" evidence="9">
    <location>
        <begin position="141"/>
        <end position="228"/>
    </location>
</feature>
<dbReference type="OrthoDB" id="9812109at2"/>
<dbReference type="InterPro" id="IPR046357">
    <property type="entry name" value="PPIase_dom_sf"/>
</dbReference>
<evidence type="ECO:0000259" key="9">
    <source>
        <dbReference type="PROSITE" id="PS50059"/>
    </source>
</evidence>
<evidence type="ECO:0000256" key="1">
    <source>
        <dbReference type="ARBA" id="ARBA00000971"/>
    </source>
</evidence>
<dbReference type="SUPFAM" id="SSF54534">
    <property type="entry name" value="FKBP-like"/>
    <property type="match status" value="1"/>
</dbReference>
<evidence type="ECO:0000256" key="3">
    <source>
        <dbReference type="ARBA" id="ARBA00023110"/>
    </source>
</evidence>
<evidence type="ECO:0000256" key="6">
    <source>
        <dbReference type="RuleBase" id="RU003915"/>
    </source>
</evidence>
<gene>
    <name evidence="10" type="ORF">DDZ18_00020</name>
</gene>
<evidence type="ECO:0000256" key="7">
    <source>
        <dbReference type="SAM" id="MobiDB-lite"/>
    </source>
</evidence>
<dbReference type="AlphaFoldDB" id="A0A2U2BVL2"/>
<proteinExistence type="inferred from homology"/>
<dbReference type="Pfam" id="PF00254">
    <property type="entry name" value="FKBP_C"/>
    <property type="match status" value="1"/>
</dbReference>
<reference evidence="11" key="1">
    <citation type="submission" date="2018-05" db="EMBL/GenBank/DDBJ databases">
        <authorList>
            <person name="Liu B.-T."/>
        </authorList>
    </citation>
    <scope>NUCLEOTIDE SEQUENCE [LARGE SCALE GENOMIC DNA]</scope>
    <source>
        <strain evidence="11">WD6-1</strain>
    </source>
</reference>
<comment type="caution">
    <text evidence="10">The sequence shown here is derived from an EMBL/GenBank/DDBJ whole genome shotgun (WGS) entry which is preliminary data.</text>
</comment>
<feature type="region of interest" description="Disordered" evidence="7">
    <location>
        <begin position="21"/>
        <end position="66"/>
    </location>
</feature>
<dbReference type="Proteomes" id="UP000245168">
    <property type="component" value="Unassembled WGS sequence"/>
</dbReference>
<comment type="catalytic activity">
    <reaction evidence="1 5 6">
        <text>[protein]-peptidylproline (omega=180) = [protein]-peptidylproline (omega=0)</text>
        <dbReference type="Rhea" id="RHEA:16237"/>
        <dbReference type="Rhea" id="RHEA-COMP:10747"/>
        <dbReference type="Rhea" id="RHEA-COMP:10748"/>
        <dbReference type="ChEBI" id="CHEBI:83833"/>
        <dbReference type="ChEBI" id="CHEBI:83834"/>
        <dbReference type="EC" id="5.2.1.8"/>
    </reaction>
</comment>
<dbReference type="RefSeq" id="WP_109251316.1">
    <property type="nucleotide sequence ID" value="NZ_QEXV01000001.1"/>
</dbReference>
<feature type="chain" id="PRO_5015595239" description="Peptidyl-prolyl cis-trans isomerase" evidence="8">
    <location>
        <begin position="19"/>
        <end position="251"/>
    </location>
</feature>
<dbReference type="Gene3D" id="3.10.50.40">
    <property type="match status" value="1"/>
</dbReference>
<feature type="signal peptide" evidence="8">
    <location>
        <begin position="1"/>
        <end position="18"/>
    </location>
</feature>
<evidence type="ECO:0000256" key="2">
    <source>
        <dbReference type="ARBA" id="ARBA00006577"/>
    </source>
</evidence>
<dbReference type="GO" id="GO:0003755">
    <property type="term" value="F:peptidyl-prolyl cis-trans isomerase activity"/>
    <property type="evidence" value="ECO:0007669"/>
    <property type="project" value="UniProtKB-UniRule"/>
</dbReference>